<reference evidence="15" key="1">
    <citation type="submission" date="2020-11" db="EMBL/GenBank/DDBJ databases">
        <authorList>
            <person name="Tran Van P."/>
        </authorList>
    </citation>
    <scope>NUCLEOTIDE SEQUENCE</scope>
</reference>
<evidence type="ECO:0000256" key="1">
    <source>
        <dbReference type="ARBA" id="ARBA00002577"/>
    </source>
</evidence>
<dbReference type="AlphaFoldDB" id="A0A7R8WP60"/>
<evidence type="ECO:0000256" key="11">
    <source>
        <dbReference type="ARBA" id="ARBA00033610"/>
    </source>
</evidence>
<dbReference type="GO" id="GO:0010181">
    <property type="term" value="F:FMN binding"/>
    <property type="evidence" value="ECO:0007669"/>
    <property type="project" value="TreeGrafter"/>
</dbReference>
<dbReference type="InterPro" id="IPR020625">
    <property type="entry name" value="Schiff_base-form_aldolases_AS"/>
</dbReference>
<comment type="subunit">
    <text evidence="3">Homotetramer.</text>
</comment>
<comment type="catalytic activity">
    <reaction evidence="11">
        <text>(4R)-4-hydroxy-2-oxoglutarate = glyoxylate + pyruvate</text>
        <dbReference type="Rhea" id="RHEA:30687"/>
        <dbReference type="ChEBI" id="CHEBI:15361"/>
        <dbReference type="ChEBI" id="CHEBI:36655"/>
        <dbReference type="ChEBI" id="CHEBI:62213"/>
        <dbReference type="EC" id="4.1.3.16"/>
    </reaction>
</comment>
<dbReference type="GO" id="GO:0004633">
    <property type="term" value="F:phosphopantothenoylcysteine decarboxylase activity"/>
    <property type="evidence" value="ECO:0007669"/>
    <property type="project" value="TreeGrafter"/>
</dbReference>
<dbReference type="InterPro" id="IPR036551">
    <property type="entry name" value="Flavin_trans-like"/>
</dbReference>
<dbReference type="GO" id="GO:0015937">
    <property type="term" value="P:coenzyme A biosynthetic process"/>
    <property type="evidence" value="ECO:0007669"/>
    <property type="project" value="UniProtKB-KW"/>
</dbReference>
<comment type="function">
    <text evidence="1">Catalyzes the final step in the metabolic pathway of hydroxyproline.</text>
</comment>
<dbReference type="Pfam" id="PF02441">
    <property type="entry name" value="Flavoprotein"/>
    <property type="match status" value="1"/>
</dbReference>
<accession>A0A7R8WP60</accession>
<dbReference type="SMART" id="SM01130">
    <property type="entry name" value="DHDPS"/>
    <property type="match status" value="1"/>
</dbReference>
<evidence type="ECO:0000256" key="12">
    <source>
        <dbReference type="ARBA" id="ARBA00033613"/>
    </source>
</evidence>
<dbReference type="GO" id="GO:0071513">
    <property type="term" value="C:phosphopantothenoylcysteine decarboxylase complex"/>
    <property type="evidence" value="ECO:0007669"/>
    <property type="project" value="TreeGrafter"/>
</dbReference>
<feature type="non-terminal residue" evidence="15">
    <location>
        <position position="1"/>
    </location>
</feature>
<evidence type="ECO:0000313" key="15">
    <source>
        <dbReference type="EMBL" id="CAD7235298.1"/>
    </source>
</evidence>
<dbReference type="PANTHER" id="PTHR14359:SF6">
    <property type="entry name" value="PHOSPHOPANTOTHENOYLCYSTEINE DECARBOXYLASE"/>
    <property type="match status" value="1"/>
</dbReference>
<feature type="domain" description="Flavoprotein" evidence="14">
    <location>
        <begin position="213"/>
        <end position="382"/>
    </location>
</feature>
<evidence type="ECO:0000256" key="6">
    <source>
        <dbReference type="ARBA" id="ARBA00022993"/>
    </source>
</evidence>
<evidence type="ECO:0000256" key="5">
    <source>
        <dbReference type="ARBA" id="ARBA00018425"/>
    </source>
</evidence>
<dbReference type="Gene3D" id="3.20.20.70">
    <property type="entry name" value="Aldolase class I"/>
    <property type="match status" value="1"/>
</dbReference>
<organism evidence="15">
    <name type="scientific">Cyprideis torosa</name>
    <dbReference type="NCBI Taxonomy" id="163714"/>
    <lineage>
        <taxon>Eukaryota</taxon>
        <taxon>Metazoa</taxon>
        <taxon>Ecdysozoa</taxon>
        <taxon>Arthropoda</taxon>
        <taxon>Crustacea</taxon>
        <taxon>Oligostraca</taxon>
        <taxon>Ostracoda</taxon>
        <taxon>Podocopa</taxon>
        <taxon>Podocopida</taxon>
        <taxon>Cytherocopina</taxon>
        <taxon>Cytheroidea</taxon>
        <taxon>Cytherideidae</taxon>
        <taxon>Cyprideis</taxon>
    </lineage>
</organism>
<dbReference type="Gene3D" id="3.40.50.1950">
    <property type="entry name" value="Flavin prenyltransferase-like"/>
    <property type="match status" value="1"/>
</dbReference>
<dbReference type="SUPFAM" id="SSF52507">
    <property type="entry name" value="Homo-oligomeric flavin-containing Cys decarboxylases, HFCD"/>
    <property type="match status" value="1"/>
</dbReference>
<dbReference type="PRINTS" id="PR00146">
    <property type="entry name" value="DHPICSNTHASE"/>
</dbReference>
<dbReference type="GO" id="GO:0008700">
    <property type="term" value="F:(R,S)-4-hydroxy-2-oxoglutarate aldolase activity"/>
    <property type="evidence" value="ECO:0007669"/>
    <property type="project" value="UniProtKB-EC"/>
</dbReference>
<evidence type="ECO:0000256" key="8">
    <source>
        <dbReference type="ARBA" id="ARBA00023270"/>
    </source>
</evidence>
<evidence type="ECO:0000256" key="7">
    <source>
        <dbReference type="ARBA" id="ARBA00023239"/>
    </source>
</evidence>
<protein>
    <recommendedName>
        <fullName evidence="5">4-hydroxy-2-oxoglutarate aldolase, mitochondrial</fullName>
        <ecNumber evidence="4">4.1.3.16</ecNumber>
    </recommendedName>
    <alternativeName>
        <fullName evidence="10">Dihydrodipicolinate synthase-like</fullName>
    </alternativeName>
    <alternativeName>
        <fullName evidence="9">Probable 2-keto-4-hydroxyglutarate aldolase</fullName>
    </alternativeName>
</protein>
<keyword evidence="6" id="KW-0173">Coenzyme A biosynthesis</keyword>
<dbReference type="SUPFAM" id="SSF51569">
    <property type="entry name" value="Aldolase"/>
    <property type="match status" value="1"/>
</dbReference>
<evidence type="ECO:0000256" key="4">
    <source>
        <dbReference type="ARBA" id="ARBA00012215"/>
    </source>
</evidence>
<sequence length="409" mass="45044">MSDIRLTGTGVALCTPFDDEKRIDFNALERLVRFNIKEGVEYLVALGTTAETATLSKEEKKDVLQCIINANEGKLPIVLGVGGNDTLSVAKDISLVDFSEIHAILSVSPYYNGPTQEGLYQHYKYLAKETQAPILMYNVPWRTGRNMEPATTLRLANEFPNLIGIKDAPGMKRNSEETTVTYNREEIESKASNIYEAIVVMGKRAEQIASEDKKVLLAVCGGIAAYKSPYIVRHFIKEGAEVKVILTPSAKDFVSPLTLSTLSKNEVHWTFVEDDSWNNHVDLALWADLMIIAPATASTISKMVDGQCDNLVMASYLSAKCPVYIAPAMDLDMYKHPSTAANLDKLRSYKHLIIEAQFGELASGLHGQGRMAEPKDILSCVKEDLLAKASLNGKTVLISAGPTYEYIDP</sequence>
<comment type="similarity">
    <text evidence="13">Belongs to the HFCD (homooligomeric flavin containing Cys decarboxylase) superfamily.</text>
</comment>
<proteinExistence type="inferred from homology"/>
<keyword evidence="8" id="KW-0704">Schiff base</keyword>
<dbReference type="InterPro" id="IPR013785">
    <property type="entry name" value="Aldolase_TIM"/>
</dbReference>
<dbReference type="PANTHER" id="PTHR14359">
    <property type="entry name" value="HOMO-OLIGOMERIC FLAVIN CONTAINING CYS DECARBOXYLASE FAMILY"/>
    <property type="match status" value="1"/>
</dbReference>
<dbReference type="Pfam" id="PF00701">
    <property type="entry name" value="DHDPS"/>
    <property type="match status" value="1"/>
</dbReference>
<name>A0A7R8WP60_9CRUS</name>
<dbReference type="EC" id="4.1.3.16" evidence="4"/>
<evidence type="ECO:0000259" key="14">
    <source>
        <dbReference type="Pfam" id="PF02441"/>
    </source>
</evidence>
<evidence type="ECO:0000256" key="2">
    <source>
        <dbReference type="ARBA" id="ARBA00007592"/>
    </source>
</evidence>
<evidence type="ECO:0000256" key="10">
    <source>
        <dbReference type="ARBA" id="ARBA00032879"/>
    </source>
</evidence>
<evidence type="ECO:0000256" key="9">
    <source>
        <dbReference type="ARBA" id="ARBA00030874"/>
    </source>
</evidence>
<dbReference type="OrthoDB" id="1532798at2759"/>
<dbReference type="InterPro" id="IPR003382">
    <property type="entry name" value="Flavoprotein"/>
</dbReference>
<dbReference type="PROSITE" id="PS00666">
    <property type="entry name" value="DHDPS_2"/>
    <property type="match status" value="1"/>
</dbReference>
<comment type="similarity">
    <text evidence="2">Belongs to the DapA family.</text>
</comment>
<keyword evidence="7" id="KW-0456">Lyase</keyword>
<gene>
    <name evidence="15" type="ORF">CTOB1V02_LOCUS13113</name>
</gene>
<comment type="catalytic activity">
    <reaction evidence="12">
        <text>(4S)-4-hydroxy-2-oxoglutarate = glyoxylate + pyruvate</text>
        <dbReference type="Rhea" id="RHEA:35639"/>
        <dbReference type="ChEBI" id="CHEBI:15361"/>
        <dbReference type="ChEBI" id="CHEBI:36655"/>
        <dbReference type="ChEBI" id="CHEBI:71685"/>
        <dbReference type="EC" id="4.1.3.16"/>
    </reaction>
</comment>
<dbReference type="SUPFAM" id="SSF102645">
    <property type="entry name" value="CoaB-like"/>
    <property type="match status" value="1"/>
</dbReference>
<dbReference type="InterPro" id="IPR002220">
    <property type="entry name" value="DapA-like"/>
</dbReference>
<dbReference type="EMBL" id="OB672098">
    <property type="protein sequence ID" value="CAD7235298.1"/>
    <property type="molecule type" value="Genomic_DNA"/>
</dbReference>
<evidence type="ECO:0000256" key="3">
    <source>
        <dbReference type="ARBA" id="ARBA00011881"/>
    </source>
</evidence>
<dbReference type="InterPro" id="IPR035929">
    <property type="entry name" value="CoaB-like_sf"/>
</dbReference>
<evidence type="ECO:0000256" key="13">
    <source>
        <dbReference type="ARBA" id="ARBA00038350"/>
    </source>
</evidence>